<sequence length="424" mass="48872">MTAIVGILNKSGIAIAADSAATISNGRSRKILNTETKIFRLSKTYPVSVMVYGSTTFMRTPWELIIKQYSRKCGSKGRDTLKEYVDDFLKFLREEKYFCDKDAQDEKLRDMLIDFYKNVRDLAKEEIEEQDEEVQTSYSELFLDKLEEVKQRFIIESEKCPELEKYPFRVFQNKAQKAIDDILTYGFEEEGFDVKQRLQFEQSAYEWIKSVTFLGDFNSGLVFSGYGENDIFPSIYPIEVAGVIDDRLRYFVNEGRIAQIGNDNVATIAPYAQADVMQTFMDGIAPDLLDYVIEHNKQLVNQVHTRIYNKLMEAGVGQETLELVANIDFDEINEQAKTELVEYVQNEKREGLLDAVEIFNVQELASMAENLVSITNLQRHFTSDEETVGGPVDVAIITRNEGFVWIKRKLWFSNELNKRSLNDD</sequence>
<protein>
    <submittedName>
        <fullName evidence="2">Uncharacterized protein</fullName>
    </submittedName>
</protein>
<reference evidence="2 3" key="1">
    <citation type="submission" date="2020-08" db="EMBL/GenBank/DDBJ databases">
        <title>Genome public.</title>
        <authorList>
            <person name="Liu C."/>
            <person name="Sun Q."/>
        </authorList>
    </citation>
    <scope>NUCLEOTIDE SEQUENCE [LARGE SCALE GENOMIC DNA]</scope>
    <source>
        <strain evidence="2 3">M27</strain>
    </source>
</reference>
<dbReference type="EMBL" id="JACOOE010000011">
    <property type="protein sequence ID" value="MBC5606721.1"/>
    <property type="molecule type" value="Genomic_DNA"/>
</dbReference>
<dbReference type="Proteomes" id="UP000600600">
    <property type="component" value="Unassembled WGS sequence"/>
</dbReference>
<accession>A0ABR7CG47</accession>
<evidence type="ECO:0000256" key="1">
    <source>
        <dbReference type="SAM" id="Coils"/>
    </source>
</evidence>
<gene>
    <name evidence="2" type="ORF">H8S67_18920</name>
</gene>
<proteinExistence type="predicted"/>
<name>A0ABR7CG47_9BACE</name>
<keyword evidence="1" id="KW-0175">Coiled coil</keyword>
<evidence type="ECO:0000313" key="2">
    <source>
        <dbReference type="EMBL" id="MBC5606721.1"/>
    </source>
</evidence>
<organism evidence="2 3">
    <name type="scientific">Bacteroides difficilis</name>
    <dbReference type="NCBI Taxonomy" id="2763021"/>
    <lineage>
        <taxon>Bacteria</taxon>
        <taxon>Pseudomonadati</taxon>
        <taxon>Bacteroidota</taxon>
        <taxon>Bacteroidia</taxon>
        <taxon>Bacteroidales</taxon>
        <taxon>Bacteroidaceae</taxon>
        <taxon>Bacteroides</taxon>
    </lineage>
</organism>
<dbReference type="RefSeq" id="WP_186968273.1">
    <property type="nucleotide sequence ID" value="NZ_JACOOE010000011.1"/>
</dbReference>
<comment type="caution">
    <text evidence="2">The sequence shown here is derived from an EMBL/GenBank/DDBJ whole genome shotgun (WGS) entry which is preliminary data.</text>
</comment>
<feature type="coiled-coil region" evidence="1">
    <location>
        <begin position="113"/>
        <end position="140"/>
    </location>
</feature>
<evidence type="ECO:0000313" key="3">
    <source>
        <dbReference type="Proteomes" id="UP000600600"/>
    </source>
</evidence>
<keyword evidence="3" id="KW-1185">Reference proteome</keyword>